<reference evidence="1" key="2">
    <citation type="submission" date="2015-06" db="UniProtKB">
        <authorList>
            <consortium name="EnsemblPlants"/>
        </authorList>
    </citation>
    <scope>IDENTIFICATION</scope>
    <source>
        <strain evidence="1">DM1-3 516 R44</strain>
    </source>
</reference>
<sequence>MVYSIDAHNRIQSHENRLRNWNVPTGEENWRTFLTSLTGDSIRWKYPWMAGLAFVKTRHLYFIKLIGLGGIQPYDRVRRHLTICASLSFATIWSCPIHTAMVDHGITWRWFYLNPSSAGKEQGTCNQNGIT</sequence>
<keyword evidence="2" id="KW-1185">Reference proteome</keyword>
<reference evidence="2" key="1">
    <citation type="journal article" date="2011" name="Nature">
        <title>Genome sequence and analysis of the tuber crop potato.</title>
        <authorList>
            <consortium name="The Potato Genome Sequencing Consortium"/>
        </authorList>
    </citation>
    <scope>NUCLEOTIDE SEQUENCE [LARGE SCALE GENOMIC DNA]</scope>
    <source>
        <strain evidence="2">cv. DM1-3 516 R44</strain>
    </source>
</reference>
<name>M0ZZ41_SOLTU</name>
<accession>M0ZZ41</accession>
<evidence type="ECO:0000313" key="2">
    <source>
        <dbReference type="Proteomes" id="UP000011115"/>
    </source>
</evidence>
<evidence type="ECO:0000313" key="1">
    <source>
        <dbReference type="EnsemblPlants" id="PGSC0003DMT400011145"/>
    </source>
</evidence>
<dbReference type="Gramene" id="PGSC0003DMT400011145">
    <property type="protein sequence ID" value="PGSC0003DMT400011145"/>
    <property type="gene ID" value="PGSC0003DMG400004361"/>
</dbReference>
<dbReference type="HOGENOM" id="CLU_1931226_0_0_1"/>
<dbReference type="InParanoid" id="M0ZZ41"/>
<dbReference type="EnsemblPlants" id="PGSC0003DMT400011145">
    <property type="protein sequence ID" value="PGSC0003DMT400011145"/>
    <property type="gene ID" value="PGSC0003DMG400004361"/>
</dbReference>
<dbReference type="PaxDb" id="4113-PGSC0003DMT400011145"/>
<dbReference type="AlphaFoldDB" id="M0ZZ41"/>
<dbReference type="Proteomes" id="UP000011115">
    <property type="component" value="Unassembled WGS sequence"/>
</dbReference>
<protein>
    <submittedName>
        <fullName evidence="1">Uncharacterized protein</fullName>
    </submittedName>
</protein>
<organism evidence="1 2">
    <name type="scientific">Solanum tuberosum</name>
    <name type="common">Potato</name>
    <dbReference type="NCBI Taxonomy" id="4113"/>
    <lineage>
        <taxon>Eukaryota</taxon>
        <taxon>Viridiplantae</taxon>
        <taxon>Streptophyta</taxon>
        <taxon>Embryophyta</taxon>
        <taxon>Tracheophyta</taxon>
        <taxon>Spermatophyta</taxon>
        <taxon>Magnoliopsida</taxon>
        <taxon>eudicotyledons</taxon>
        <taxon>Gunneridae</taxon>
        <taxon>Pentapetalae</taxon>
        <taxon>asterids</taxon>
        <taxon>lamiids</taxon>
        <taxon>Solanales</taxon>
        <taxon>Solanaceae</taxon>
        <taxon>Solanoideae</taxon>
        <taxon>Solaneae</taxon>
        <taxon>Solanum</taxon>
    </lineage>
</organism>
<proteinExistence type="predicted"/>